<accession>X1CM23</accession>
<comment type="caution">
    <text evidence="1">The sequence shown here is derived from an EMBL/GenBank/DDBJ whole genome shotgun (WGS) entry which is preliminary data.</text>
</comment>
<name>X1CM23_9ZZZZ</name>
<reference evidence="1" key="1">
    <citation type="journal article" date="2014" name="Front. Microbiol.">
        <title>High frequency of phylogenetically diverse reductive dehalogenase-homologous genes in deep subseafloor sedimentary metagenomes.</title>
        <authorList>
            <person name="Kawai M."/>
            <person name="Futagami T."/>
            <person name="Toyoda A."/>
            <person name="Takaki Y."/>
            <person name="Nishi S."/>
            <person name="Hori S."/>
            <person name="Arai W."/>
            <person name="Tsubouchi T."/>
            <person name="Morono Y."/>
            <person name="Uchiyama I."/>
            <person name="Ito T."/>
            <person name="Fujiyama A."/>
            <person name="Inagaki F."/>
            <person name="Takami H."/>
        </authorList>
    </citation>
    <scope>NUCLEOTIDE SEQUENCE</scope>
    <source>
        <strain evidence="1">Expedition CK06-06</strain>
    </source>
</reference>
<feature type="non-terminal residue" evidence="1">
    <location>
        <position position="1"/>
    </location>
</feature>
<organism evidence="1">
    <name type="scientific">marine sediment metagenome</name>
    <dbReference type="NCBI Taxonomy" id="412755"/>
    <lineage>
        <taxon>unclassified sequences</taxon>
        <taxon>metagenomes</taxon>
        <taxon>ecological metagenomes</taxon>
    </lineage>
</organism>
<protein>
    <submittedName>
        <fullName evidence="1">Uncharacterized protein</fullName>
    </submittedName>
</protein>
<dbReference type="EMBL" id="BART01023829">
    <property type="protein sequence ID" value="GAG97238.1"/>
    <property type="molecule type" value="Genomic_DNA"/>
</dbReference>
<sequence length="66" mass="7276">EGDELGVVFFDIVLEDASYSILTEAGDMFLVEILVKPLAPSEGVSRDRFKAGGYLEKHYNHLGFGL</sequence>
<evidence type="ECO:0000313" key="1">
    <source>
        <dbReference type="EMBL" id="GAG97238.1"/>
    </source>
</evidence>
<gene>
    <name evidence="1" type="ORF">S01H4_43230</name>
</gene>
<proteinExistence type="predicted"/>
<dbReference type="AlphaFoldDB" id="X1CM23"/>